<feature type="transmembrane region" description="Helical" evidence="1">
    <location>
        <begin position="100"/>
        <end position="120"/>
    </location>
</feature>
<organism evidence="2 3">
    <name type="scientific">Stappia sediminis</name>
    <dbReference type="NCBI Taxonomy" id="2692190"/>
    <lineage>
        <taxon>Bacteria</taxon>
        <taxon>Pseudomonadati</taxon>
        <taxon>Pseudomonadota</taxon>
        <taxon>Alphaproteobacteria</taxon>
        <taxon>Hyphomicrobiales</taxon>
        <taxon>Stappiaceae</taxon>
        <taxon>Stappia</taxon>
    </lineage>
</organism>
<feature type="transmembrane region" description="Helical" evidence="1">
    <location>
        <begin position="39"/>
        <end position="56"/>
    </location>
</feature>
<feature type="transmembrane region" description="Helical" evidence="1">
    <location>
        <begin position="7"/>
        <end position="24"/>
    </location>
</feature>
<keyword evidence="1" id="KW-0472">Membrane</keyword>
<keyword evidence="3" id="KW-1185">Reference proteome</keyword>
<dbReference type="EMBL" id="WUMV01000003">
    <property type="protein sequence ID" value="MXN65014.1"/>
    <property type="molecule type" value="Genomic_DNA"/>
</dbReference>
<protein>
    <recommendedName>
        <fullName evidence="4">Transmembrane protein</fullName>
    </recommendedName>
</protein>
<keyword evidence="1" id="KW-1133">Transmembrane helix</keyword>
<evidence type="ECO:0000313" key="2">
    <source>
        <dbReference type="EMBL" id="MXN65014.1"/>
    </source>
</evidence>
<evidence type="ECO:0000256" key="1">
    <source>
        <dbReference type="SAM" id="Phobius"/>
    </source>
</evidence>
<dbReference type="AlphaFoldDB" id="A0A7X3LTW8"/>
<feature type="transmembrane region" description="Helical" evidence="1">
    <location>
        <begin position="132"/>
        <end position="155"/>
    </location>
</feature>
<feature type="transmembrane region" description="Helical" evidence="1">
    <location>
        <begin position="63"/>
        <end position="80"/>
    </location>
</feature>
<name>A0A7X3LTW8_9HYPH</name>
<evidence type="ECO:0008006" key="4">
    <source>
        <dbReference type="Google" id="ProtNLM"/>
    </source>
</evidence>
<comment type="caution">
    <text evidence="2">The sequence shown here is derived from an EMBL/GenBank/DDBJ whole genome shotgun (WGS) entry which is preliminary data.</text>
</comment>
<gene>
    <name evidence="2" type="ORF">GR183_08860</name>
</gene>
<sequence length="226" mass="24612">MHIIKPGLCIVAMLAINALLYSVSTDADWDPSETGPFETAQALVLLLTAGLWTTAWRLANKGTFGRLLGIVLAGFAVWFGGREIAWGGIYGVPFAITRGLEIVIVAVILVMLFCQARIWFARIPDRTRTLLVFARTWRFFFLALGAASVLVGDFLDKKILALQYSQHLEEIFELSGWLCFLVAAACHVSITAGLGALHVRDRRANGAMKAAGFSPSREASPSEAGR</sequence>
<accession>A0A7X3LTW8</accession>
<evidence type="ECO:0000313" key="3">
    <source>
        <dbReference type="Proteomes" id="UP000433101"/>
    </source>
</evidence>
<reference evidence="2 3" key="1">
    <citation type="submission" date="2019-12" db="EMBL/GenBank/DDBJ databases">
        <authorList>
            <person name="Li M."/>
        </authorList>
    </citation>
    <scope>NUCLEOTIDE SEQUENCE [LARGE SCALE GENOMIC DNA]</scope>
    <source>
        <strain evidence="2 3">GBMRC 2046</strain>
    </source>
</reference>
<keyword evidence="1" id="KW-0812">Transmembrane</keyword>
<feature type="transmembrane region" description="Helical" evidence="1">
    <location>
        <begin position="175"/>
        <end position="199"/>
    </location>
</feature>
<proteinExistence type="predicted"/>
<dbReference type="Proteomes" id="UP000433101">
    <property type="component" value="Unassembled WGS sequence"/>
</dbReference>